<gene>
    <name evidence="1" type="ORF">AAEJ74_27830</name>
</gene>
<comment type="caution">
    <text evidence="1">The sequence shown here is derived from an EMBL/GenBank/DDBJ whole genome shotgun (WGS) entry which is preliminary data.</text>
</comment>
<name>A0ABU9ETN4_LIMFS</name>
<dbReference type="RefSeq" id="WP_368663316.1">
    <property type="nucleotide sequence ID" value="NZ_JBBWYZ010000037.1"/>
</dbReference>
<evidence type="ECO:0000313" key="2">
    <source>
        <dbReference type="Proteomes" id="UP001387447"/>
    </source>
</evidence>
<accession>A0ABU9ETN4</accession>
<sequence length="52" mass="6161">MENSTHQNIYSVPFFWLLPDFNYSCPICEASEQFFASPYPSQDKYFQNCIVL</sequence>
<reference evidence="1 2" key="1">
    <citation type="journal article" date="2024" name="Front. Microbiol.">
        <title>Transcriptomic insights into the dominance of two phototrophs throughout the water column of a tropical hypersaline-alkaline crater lake (Dziani Dzaha, Mayotte).</title>
        <authorList>
            <person name="Duperron S."/>
            <person name="Halary S."/>
            <person name="Bouly J.-P."/>
            <person name="Roussel T."/>
            <person name="Hugoni M."/>
            <person name="Bruto M."/>
            <person name="Oger P."/>
            <person name="Duval C."/>
            <person name="Woo A."/>
            <person name="Jezequiel D."/>
            <person name="Ader M."/>
            <person name="Leboulanger C."/>
            <person name="Agogue H."/>
            <person name="Grossi V."/>
            <person name="Trousselier M."/>
            <person name="Bernard C."/>
        </authorList>
    </citation>
    <scope>NUCLEOTIDE SEQUENCE [LARGE SCALE GENOMIC DNA]</scope>
    <source>
        <strain evidence="1 2">PMC 851.14</strain>
    </source>
</reference>
<keyword evidence="2" id="KW-1185">Reference proteome</keyword>
<protein>
    <submittedName>
        <fullName evidence="1">Uncharacterized protein</fullName>
    </submittedName>
</protein>
<organism evidence="1 2">
    <name type="scientific">Limnospira fusiformis PMC 851.14</name>
    <dbReference type="NCBI Taxonomy" id="2219512"/>
    <lineage>
        <taxon>Bacteria</taxon>
        <taxon>Bacillati</taxon>
        <taxon>Cyanobacteriota</taxon>
        <taxon>Cyanophyceae</taxon>
        <taxon>Oscillatoriophycideae</taxon>
        <taxon>Oscillatoriales</taxon>
        <taxon>Sirenicapillariaceae</taxon>
        <taxon>Limnospira</taxon>
    </lineage>
</organism>
<dbReference type="Proteomes" id="UP001387447">
    <property type="component" value="Unassembled WGS sequence"/>
</dbReference>
<evidence type="ECO:0000313" key="1">
    <source>
        <dbReference type="EMBL" id="MEK9515318.1"/>
    </source>
</evidence>
<proteinExistence type="predicted"/>
<dbReference type="EMBL" id="JBBWYZ010000037">
    <property type="protein sequence ID" value="MEK9515318.1"/>
    <property type="molecule type" value="Genomic_DNA"/>
</dbReference>